<dbReference type="InterPro" id="IPR001387">
    <property type="entry name" value="Cro/C1-type_HTH"/>
</dbReference>
<dbReference type="AlphaFoldDB" id="A0A7W6LD09"/>
<reference evidence="2 3" key="1">
    <citation type="submission" date="2020-08" db="EMBL/GenBank/DDBJ databases">
        <title>Genomic Encyclopedia of Type Strains, Phase IV (KMG-IV): sequencing the most valuable type-strain genomes for metagenomic binning, comparative biology and taxonomic classification.</title>
        <authorList>
            <person name="Goeker M."/>
        </authorList>
    </citation>
    <scope>NUCLEOTIDE SEQUENCE [LARGE SCALE GENOMIC DNA]</scope>
    <source>
        <strain evidence="2 3">DSM 29514</strain>
    </source>
</reference>
<proteinExistence type="predicted"/>
<name>A0A7W6LD09_9HYPH</name>
<evidence type="ECO:0000259" key="1">
    <source>
        <dbReference type="PROSITE" id="PS50943"/>
    </source>
</evidence>
<evidence type="ECO:0000313" key="2">
    <source>
        <dbReference type="EMBL" id="MBB4142171.1"/>
    </source>
</evidence>
<dbReference type="SUPFAM" id="SSF47413">
    <property type="entry name" value="lambda repressor-like DNA-binding domains"/>
    <property type="match status" value="1"/>
</dbReference>
<gene>
    <name evidence="2" type="ORF">GGQ72_000670</name>
</gene>
<comment type="caution">
    <text evidence="2">The sequence shown here is derived from an EMBL/GenBank/DDBJ whole genome shotgun (WGS) entry which is preliminary data.</text>
</comment>
<dbReference type="RefSeq" id="WP_165135964.1">
    <property type="nucleotide sequence ID" value="NZ_CP049250.1"/>
</dbReference>
<dbReference type="CDD" id="cd00093">
    <property type="entry name" value="HTH_XRE"/>
    <property type="match status" value="1"/>
</dbReference>
<dbReference type="Proteomes" id="UP000519897">
    <property type="component" value="Unassembled WGS sequence"/>
</dbReference>
<dbReference type="GO" id="GO:0003677">
    <property type="term" value="F:DNA binding"/>
    <property type="evidence" value="ECO:0007669"/>
    <property type="project" value="InterPro"/>
</dbReference>
<protein>
    <submittedName>
        <fullName evidence="2">Transcriptional regulator with XRE-family HTH domain</fullName>
    </submittedName>
</protein>
<dbReference type="Gene3D" id="1.10.260.40">
    <property type="entry name" value="lambda repressor-like DNA-binding domains"/>
    <property type="match status" value="1"/>
</dbReference>
<evidence type="ECO:0000313" key="3">
    <source>
        <dbReference type="Proteomes" id="UP000519897"/>
    </source>
</evidence>
<sequence>MRCNGTAGDEPEQDTIGGRISLAREALDLSPIEAAGAVDVGPAVWSDWERDRSEPPPQMLARIAETLQVTLYWLLTGRGVGPRWQDLIEISPSTLECCWQAMEPSPLVDIFFPSSRLTARR</sequence>
<dbReference type="InterPro" id="IPR010982">
    <property type="entry name" value="Lambda_DNA-bd_dom_sf"/>
</dbReference>
<dbReference type="SMART" id="SM00530">
    <property type="entry name" value="HTH_XRE"/>
    <property type="match status" value="1"/>
</dbReference>
<dbReference type="Pfam" id="PF01381">
    <property type="entry name" value="HTH_3"/>
    <property type="match status" value="1"/>
</dbReference>
<dbReference type="EMBL" id="JACIEC010000001">
    <property type="protein sequence ID" value="MBB4142171.1"/>
    <property type="molecule type" value="Genomic_DNA"/>
</dbReference>
<accession>A0A7W6LD09</accession>
<organism evidence="2 3">
    <name type="scientific">Rhizobium rhizoryzae</name>
    <dbReference type="NCBI Taxonomy" id="451876"/>
    <lineage>
        <taxon>Bacteria</taxon>
        <taxon>Pseudomonadati</taxon>
        <taxon>Pseudomonadota</taxon>
        <taxon>Alphaproteobacteria</taxon>
        <taxon>Hyphomicrobiales</taxon>
        <taxon>Rhizobiaceae</taxon>
        <taxon>Rhizobium/Agrobacterium group</taxon>
        <taxon>Rhizobium</taxon>
    </lineage>
</organism>
<feature type="domain" description="HTH cro/C1-type" evidence="1">
    <location>
        <begin position="20"/>
        <end position="74"/>
    </location>
</feature>
<dbReference type="PROSITE" id="PS50943">
    <property type="entry name" value="HTH_CROC1"/>
    <property type="match status" value="1"/>
</dbReference>
<keyword evidence="3" id="KW-1185">Reference proteome</keyword>